<evidence type="ECO:0000313" key="7">
    <source>
        <dbReference type="Proteomes" id="UP000660262"/>
    </source>
</evidence>
<dbReference type="Gene3D" id="2.170.120.12">
    <property type="entry name" value="DNA-directed RNA polymerase, insert domain"/>
    <property type="match status" value="1"/>
</dbReference>
<protein>
    <recommendedName>
        <fullName evidence="5">RNA polymerase alpha subunit C-terminal domain-containing protein</fullName>
    </recommendedName>
</protein>
<evidence type="ECO:0000259" key="5">
    <source>
        <dbReference type="Pfam" id="PF03118"/>
    </source>
</evidence>
<dbReference type="GO" id="GO:0046983">
    <property type="term" value="F:protein dimerization activity"/>
    <property type="evidence" value="ECO:0007669"/>
    <property type="project" value="InterPro"/>
</dbReference>
<keyword evidence="4" id="KW-1133">Transmembrane helix</keyword>
<evidence type="ECO:0000313" key="6">
    <source>
        <dbReference type="EMBL" id="GHP11282.1"/>
    </source>
</evidence>
<dbReference type="SUPFAM" id="SSF55257">
    <property type="entry name" value="RBP11-like subunits of RNA polymerase"/>
    <property type="match status" value="1"/>
</dbReference>
<evidence type="ECO:0000256" key="3">
    <source>
        <dbReference type="SAM" id="MobiDB-lite"/>
    </source>
</evidence>
<feature type="transmembrane region" description="Helical" evidence="4">
    <location>
        <begin position="65"/>
        <end position="86"/>
    </location>
</feature>
<comment type="caution">
    <text evidence="6">The sequence shown here is derived from an EMBL/GenBank/DDBJ whole genome shotgun (WGS) entry which is preliminary data.</text>
</comment>
<feature type="region of interest" description="Disordered" evidence="3">
    <location>
        <begin position="842"/>
        <end position="864"/>
    </location>
</feature>
<dbReference type="Gene3D" id="1.10.150.20">
    <property type="entry name" value="5' to 3' exonuclease, C-terminal subdomain"/>
    <property type="match status" value="1"/>
</dbReference>
<dbReference type="InterPro" id="IPR036603">
    <property type="entry name" value="RBP11-like"/>
</dbReference>
<dbReference type="GO" id="GO:0003677">
    <property type="term" value="F:DNA binding"/>
    <property type="evidence" value="ECO:0007669"/>
    <property type="project" value="InterPro"/>
</dbReference>
<gene>
    <name evidence="6" type="ORF">PPROV_001001000</name>
</gene>
<accession>A0A830HVW2</accession>
<name>A0A830HVW2_9CHLO</name>
<keyword evidence="7" id="KW-1185">Reference proteome</keyword>
<dbReference type="InterPro" id="IPR011260">
    <property type="entry name" value="RNAP_asu_C"/>
</dbReference>
<dbReference type="GO" id="GO:0006351">
    <property type="term" value="P:DNA-templated transcription"/>
    <property type="evidence" value="ECO:0007669"/>
    <property type="project" value="InterPro"/>
</dbReference>
<dbReference type="Gene3D" id="3.30.1360.10">
    <property type="entry name" value="RNA polymerase, RBP11-like subunit"/>
    <property type="match status" value="1"/>
</dbReference>
<dbReference type="InterPro" id="IPR036643">
    <property type="entry name" value="RNApol_insert_sf"/>
</dbReference>
<organism evidence="6 7">
    <name type="scientific">Pycnococcus provasolii</name>
    <dbReference type="NCBI Taxonomy" id="41880"/>
    <lineage>
        <taxon>Eukaryota</taxon>
        <taxon>Viridiplantae</taxon>
        <taxon>Chlorophyta</taxon>
        <taxon>Pseudoscourfieldiophyceae</taxon>
        <taxon>Pseudoscourfieldiales</taxon>
        <taxon>Pycnococcaceae</taxon>
        <taxon>Pycnococcus</taxon>
    </lineage>
</organism>
<dbReference type="Proteomes" id="UP000660262">
    <property type="component" value="Unassembled WGS sequence"/>
</dbReference>
<feature type="compositionally biased region" description="Basic residues" evidence="3">
    <location>
        <begin position="919"/>
        <end position="930"/>
    </location>
</feature>
<dbReference type="SUPFAM" id="SSF56553">
    <property type="entry name" value="Insert subdomain of RNA polymerase alpha subunit"/>
    <property type="match status" value="1"/>
</dbReference>
<keyword evidence="1" id="KW-0240">DNA-directed RNA polymerase</keyword>
<feature type="compositionally biased region" description="Low complexity" evidence="3">
    <location>
        <begin position="842"/>
        <end position="859"/>
    </location>
</feature>
<dbReference type="EMBL" id="BNJQ01000033">
    <property type="protein sequence ID" value="GHP11282.1"/>
    <property type="molecule type" value="Genomic_DNA"/>
</dbReference>
<feature type="domain" description="RNA polymerase alpha subunit C-terminal" evidence="5">
    <location>
        <begin position="940"/>
        <end position="994"/>
    </location>
</feature>
<feature type="region of interest" description="Disordered" evidence="3">
    <location>
        <begin position="891"/>
        <end position="941"/>
    </location>
</feature>
<keyword evidence="4" id="KW-0812">Transmembrane</keyword>
<feature type="region of interest" description="Disordered" evidence="3">
    <location>
        <begin position="1"/>
        <end position="34"/>
    </location>
</feature>
<dbReference type="GO" id="GO:0000428">
    <property type="term" value="C:DNA-directed RNA polymerase complex"/>
    <property type="evidence" value="ECO:0007669"/>
    <property type="project" value="UniProtKB-KW"/>
</dbReference>
<keyword evidence="4" id="KW-0472">Membrane</keyword>
<dbReference type="SUPFAM" id="SSF47789">
    <property type="entry name" value="C-terminal domain of RNA polymerase alpha subunit"/>
    <property type="match status" value="1"/>
</dbReference>
<sequence>MKRVQNKPRNERKQNQTSQPAEPRIRRAGPPGAFSPGLYPPTGSALFGPPCPCSSAARMRTRTNLWAFCTFYACVRSTLSGHVFVYTGSVVSGCRSSVVCCFIMMSSRGSKGYKQQQRCGGGGVVVRCGGYSTKVSAHVVGQIKTSSSGGLGRLAAASLSSRALRGHRHNRFCIAKALDDDAGNSSGASFGDDDDDFGLGLYGANLLADAQVANRMTMDEYLAIKAPEVTRTATTVEAVSASWTEMDLVRQLDTPGGGSYGVFVIDPLNRGEALTLAQMLKLAMQDANGVCISSFAVPSLDDDMLLADASVLPGTDVTVLQMRSKLANLRFVDEVEPPTTWAEETGQEERPQPEDAVQEFTIEGPKTLFGGDVPTPAGIVCVQPDTHVVHVREGWSLTLRFTFMRGMGMQVLHSEDRSVLPSQKDLVERNFVQVPEVLEVSRDTEVLLERNFTPVERVKYKITGTSPEHGRVSDWTGRATMLLQSERLTFEVWSDVRCDAGNLMARAVDKATFWWEGMLKGAENMKGWDEKLAEALQAHEPNLRDAARLDAEREAEHMRDYDAAMRGFDDYADWRALEDGAERRQQDEHWRGVEAEELSSLGVEAYRRYRWWWQPPTTPEVADLMSPPAGVTTRASGGGGLETLGAHRVVRVAQPGEPDDLHDGMWCTVNACEDLADRDFYAKLVAWLEERNGRRWASRMARESLEHLDSAGVASLGSLPPYDANDDAELQAHLAGHYDPQLVVCFVNSQGIARQLYANGMLDASEVPHDEEVRALLFDRPLPGDAPGGEEDCRQTVYDEVLFGKNAVAYAGLESVPGRRGPPPADAGGPVVDAALYGDAMAPSRRSSVARSSQTSSSATIEREEDQFMIDYDDSSLASSETAAAAVVAAEEEKEQEVKAEKKKTVKKKVATADSAASSKKKTSTKKKAAAPKGDPVDGSTKVTELKLGARVENSLRQSGISTLSDLCSRRKDDLLTLNGIGPKSLDKIISMVEDLGWSIDQ</sequence>
<dbReference type="Pfam" id="PF03118">
    <property type="entry name" value="RNA_pol_A_CTD"/>
    <property type="match status" value="1"/>
</dbReference>
<proteinExistence type="predicted"/>
<keyword evidence="2" id="KW-0804">Transcription</keyword>
<dbReference type="GO" id="GO:0003899">
    <property type="term" value="F:DNA-directed RNA polymerase activity"/>
    <property type="evidence" value="ECO:0007669"/>
    <property type="project" value="InterPro"/>
</dbReference>
<feature type="compositionally biased region" description="Basic residues" evidence="3">
    <location>
        <begin position="901"/>
        <end position="910"/>
    </location>
</feature>
<dbReference type="AlphaFoldDB" id="A0A830HVW2"/>
<reference evidence="6" key="1">
    <citation type="submission" date="2020-10" db="EMBL/GenBank/DDBJ databases">
        <title>Unveiling of a novel bifunctional photoreceptor, Dualchrome1, isolated from a cosmopolitan green alga.</title>
        <authorList>
            <person name="Suzuki S."/>
            <person name="Kawachi M."/>
        </authorList>
    </citation>
    <scope>NUCLEOTIDE SEQUENCE</scope>
    <source>
        <strain evidence="6">NIES 2893</strain>
    </source>
</reference>
<evidence type="ECO:0000256" key="2">
    <source>
        <dbReference type="ARBA" id="ARBA00023163"/>
    </source>
</evidence>
<evidence type="ECO:0000256" key="4">
    <source>
        <dbReference type="SAM" id="Phobius"/>
    </source>
</evidence>
<evidence type="ECO:0000256" key="1">
    <source>
        <dbReference type="ARBA" id="ARBA00022478"/>
    </source>
</evidence>